<name>A0A381TC22_9ZZZZ</name>
<proteinExistence type="predicted"/>
<dbReference type="Pfam" id="PF13453">
    <property type="entry name" value="Zn_ribbon_TFIIB"/>
    <property type="match status" value="2"/>
</dbReference>
<dbReference type="AlphaFoldDB" id="A0A381TC22"/>
<dbReference type="InterPro" id="IPR027392">
    <property type="entry name" value="TF_Znf"/>
</dbReference>
<sequence length="143" mass="15509">MKRDCPRCWQKLVVEKQKRGLWNVSVDLCSGCGGIFLDNGELLRLTGNRPLHHLTTKHLGIDSDSQLLCPGCGGIMDAEHAAGVEFDVCLSCSGVWLDPGELEALQAVDPAELKELPPEKLAELYDAGQAVPGGGLLAWLFRK</sequence>
<accession>A0A381TC22</accession>
<organism evidence="2">
    <name type="scientific">marine metagenome</name>
    <dbReference type="NCBI Taxonomy" id="408172"/>
    <lineage>
        <taxon>unclassified sequences</taxon>
        <taxon>metagenomes</taxon>
        <taxon>ecological metagenomes</taxon>
    </lineage>
</organism>
<feature type="domain" description="Transcription factor zinc-finger" evidence="1">
    <location>
        <begin position="69"/>
        <end position="105"/>
    </location>
</feature>
<evidence type="ECO:0000259" key="1">
    <source>
        <dbReference type="Pfam" id="PF13453"/>
    </source>
</evidence>
<protein>
    <recommendedName>
        <fullName evidence="1">Transcription factor zinc-finger domain-containing protein</fullName>
    </recommendedName>
</protein>
<dbReference type="EMBL" id="UINC01004278">
    <property type="protein sequence ID" value="SVA13148.1"/>
    <property type="molecule type" value="Genomic_DNA"/>
</dbReference>
<evidence type="ECO:0000313" key="2">
    <source>
        <dbReference type="EMBL" id="SVA13148.1"/>
    </source>
</evidence>
<feature type="domain" description="Transcription factor zinc-finger" evidence="1">
    <location>
        <begin position="4"/>
        <end position="45"/>
    </location>
</feature>
<reference evidence="2" key="1">
    <citation type="submission" date="2018-05" db="EMBL/GenBank/DDBJ databases">
        <authorList>
            <person name="Lanie J.A."/>
            <person name="Ng W.-L."/>
            <person name="Kazmierczak K.M."/>
            <person name="Andrzejewski T.M."/>
            <person name="Davidsen T.M."/>
            <person name="Wayne K.J."/>
            <person name="Tettelin H."/>
            <person name="Glass J.I."/>
            <person name="Rusch D."/>
            <person name="Podicherti R."/>
            <person name="Tsui H.-C.T."/>
            <person name="Winkler M.E."/>
        </authorList>
    </citation>
    <scope>NUCLEOTIDE SEQUENCE</scope>
</reference>
<gene>
    <name evidence="2" type="ORF">METZ01_LOCUS66002</name>
</gene>